<keyword evidence="10" id="KW-1185">Reference proteome</keyword>
<dbReference type="Gene3D" id="1.20.1440.120">
    <property type="entry name" value="Recombination protein O, C-terminal domain"/>
    <property type="match status" value="1"/>
</dbReference>
<comment type="caution">
    <text evidence="9">The sequence shown here is derived from an EMBL/GenBank/DDBJ whole genome shotgun (WGS) entry which is preliminary data.</text>
</comment>
<evidence type="ECO:0000256" key="5">
    <source>
        <dbReference type="ARBA" id="ARBA00023204"/>
    </source>
</evidence>
<dbReference type="PANTHER" id="PTHR33991:SF1">
    <property type="entry name" value="DNA REPAIR PROTEIN RECO"/>
    <property type="match status" value="1"/>
</dbReference>
<gene>
    <name evidence="7" type="primary">recO</name>
    <name evidence="9" type="ORF">HNR50_004266</name>
</gene>
<evidence type="ECO:0000256" key="7">
    <source>
        <dbReference type="HAMAP-Rule" id="MF_00201"/>
    </source>
</evidence>
<evidence type="ECO:0000256" key="4">
    <source>
        <dbReference type="ARBA" id="ARBA00023172"/>
    </source>
</evidence>
<evidence type="ECO:0000256" key="2">
    <source>
        <dbReference type="ARBA" id="ARBA00021310"/>
    </source>
</evidence>
<dbReference type="Gene3D" id="2.40.50.140">
    <property type="entry name" value="Nucleic acid-binding proteins"/>
    <property type="match status" value="1"/>
</dbReference>
<organism evidence="9 10">
    <name type="scientific">Spirochaeta isovalerica</name>
    <dbReference type="NCBI Taxonomy" id="150"/>
    <lineage>
        <taxon>Bacteria</taxon>
        <taxon>Pseudomonadati</taxon>
        <taxon>Spirochaetota</taxon>
        <taxon>Spirochaetia</taxon>
        <taxon>Spirochaetales</taxon>
        <taxon>Spirochaetaceae</taxon>
        <taxon>Spirochaeta</taxon>
    </lineage>
</organism>
<reference evidence="9 10" key="1">
    <citation type="submission" date="2020-08" db="EMBL/GenBank/DDBJ databases">
        <title>Genomic Encyclopedia of Type Strains, Phase IV (KMG-IV): sequencing the most valuable type-strain genomes for metagenomic binning, comparative biology and taxonomic classification.</title>
        <authorList>
            <person name="Goeker M."/>
        </authorList>
    </citation>
    <scope>NUCLEOTIDE SEQUENCE [LARGE SCALE GENOMIC DNA]</scope>
    <source>
        <strain evidence="9 10">DSM 2461</strain>
    </source>
</reference>
<dbReference type="GO" id="GO:0006310">
    <property type="term" value="P:DNA recombination"/>
    <property type="evidence" value="ECO:0007669"/>
    <property type="project" value="UniProtKB-UniRule"/>
</dbReference>
<dbReference type="Pfam" id="PF11967">
    <property type="entry name" value="RecO_N"/>
    <property type="match status" value="1"/>
</dbReference>
<dbReference type="InterPro" id="IPR022572">
    <property type="entry name" value="DNA_rep/recomb_RecO_N"/>
</dbReference>
<evidence type="ECO:0000259" key="8">
    <source>
        <dbReference type="Pfam" id="PF11967"/>
    </source>
</evidence>
<dbReference type="Proteomes" id="UP000587760">
    <property type="component" value="Unassembled WGS sequence"/>
</dbReference>
<accession>A0A841RG58</accession>
<dbReference type="PANTHER" id="PTHR33991">
    <property type="entry name" value="DNA REPAIR PROTEIN RECO"/>
    <property type="match status" value="1"/>
</dbReference>
<dbReference type="InterPro" id="IPR042242">
    <property type="entry name" value="RecO_C"/>
</dbReference>
<dbReference type="NCBIfam" id="TIGR00613">
    <property type="entry name" value="reco"/>
    <property type="match status" value="1"/>
</dbReference>
<sequence length="249" mass="27827">MKRIQRSELIVLKSEKSGENHRLVTLFTSNSQIVRALAFGAAGSKSAMRGLTTPFCLCEGELYHDPVKDLWRITHLSGLDLYDGIRSDLKKFYTISLLAEIILKSYGGGDEKAYALFKKTIGFIDRAEKAEDVEKLLVFYLWRYLKMSGVLSDPWECGSCGRTVATSETVYYTGDGQFSCRSCCGESAGELNHRALNYLYMTSGMTFEEALPVETDQSILATVKKSLILIAQSLIEYPLKTLKTGSMFI</sequence>
<dbReference type="EMBL" id="JACHGJ010000013">
    <property type="protein sequence ID" value="MBB6482566.1"/>
    <property type="molecule type" value="Genomic_DNA"/>
</dbReference>
<evidence type="ECO:0000313" key="9">
    <source>
        <dbReference type="EMBL" id="MBB6482566.1"/>
    </source>
</evidence>
<dbReference type="Pfam" id="PF02565">
    <property type="entry name" value="RecO_C"/>
    <property type="match status" value="1"/>
</dbReference>
<feature type="domain" description="DNA replication/recombination mediator RecO N-terminal" evidence="8">
    <location>
        <begin position="6"/>
        <end position="77"/>
    </location>
</feature>
<dbReference type="SUPFAM" id="SSF50249">
    <property type="entry name" value="Nucleic acid-binding proteins"/>
    <property type="match status" value="1"/>
</dbReference>
<keyword evidence="3 7" id="KW-0227">DNA damage</keyword>
<comment type="function">
    <text evidence="7">Involved in DNA repair and RecF pathway recombination.</text>
</comment>
<dbReference type="GO" id="GO:0043590">
    <property type="term" value="C:bacterial nucleoid"/>
    <property type="evidence" value="ECO:0007669"/>
    <property type="project" value="TreeGrafter"/>
</dbReference>
<dbReference type="InterPro" id="IPR003717">
    <property type="entry name" value="RecO"/>
</dbReference>
<keyword evidence="4 7" id="KW-0233">DNA recombination</keyword>
<name>A0A841RG58_9SPIO</name>
<dbReference type="SUPFAM" id="SSF57863">
    <property type="entry name" value="ArfGap/RecO-like zinc finger"/>
    <property type="match status" value="1"/>
</dbReference>
<evidence type="ECO:0000313" key="10">
    <source>
        <dbReference type="Proteomes" id="UP000587760"/>
    </source>
</evidence>
<comment type="similarity">
    <text evidence="1 7">Belongs to the RecO family.</text>
</comment>
<evidence type="ECO:0000256" key="6">
    <source>
        <dbReference type="ARBA" id="ARBA00033409"/>
    </source>
</evidence>
<dbReference type="InterPro" id="IPR037278">
    <property type="entry name" value="ARFGAP/RecO"/>
</dbReference>
<dbReference type="RefSeq" id="WP_184748801.1">
    <property type="nucleotide sequence ID" value="NZ_JACHGJ010000013.1"/>
</dbReference>
<proteinExistence type="inferred from homology"/>
<protein>
    <recommendedName>
        <fullName evidence="2 7">DNA repair protein RecO</fullName>
    </recommendedName>
    <alternativeName>
        <fullName evidence="6 7">Recombination protein O</fullName>
    </alternativeName>
</protein>
<dbReference type="HAMAP" id="MF_00201">
    <property type="entry name" value="RecO"/>
    <property type="match status" value="1"/>
</dbReference>
<evidence type="ECO:0000256" key="1">
    <source>
        <dbReference type="ARBA" id="ARBA00007452"/>
    </source>
</evidence>
<dbReference type="InterPro" id="IPR012340">
    <property type="entry name" value="NA-bd_OB-fold"/>
</dbReference>
<keyword evidence="5 7" id="KW-0234">DNA repair</keyword>
<dbReference type="AlphaFoldDB" id="A0A841RG58"/>
<evidence type="ECO:0000256" key="3">
    <source>
        <dbReference type="ARBA" id="ARBA00022763"/>
    </source>
</evidence>
<dbReference type="GO" id="GO:0006302">
    <property type="term" value="P:double-strand break repair"/>
    <property type="evidence" value="ECO:0007669"/>
    <property type="project" value="TreeGrafter"/>
</dbReference>